<evidence type="ECO:0000313" key="1">
    <source>
        <dbReference type="EMBL" id="SPF36935.1"/>
    </source>
</evidence>
<proteinExistence type="predicted"/>
<reference evidence="2" key="1">
    <citation type="submission" date="2018-02" db="EMBL/GenBank/DDBJ databases">
        <authorList>
            <person name="Hausmann B."/>
        </authorList>
    </citation>
    <scope>NUCLEOTIDE SEQUENCE [LARGE SCALE GENOMIC DNA]</scope>
    <source>
        <strain evidence="2">Peat soil MAG SbA1</strain>
    </source>
</reference>
<protein>
    <submittedName>
        <fullName evidence="1">Uncharacterized protein</fullName>
    </submittedName>
</protein>
<dbReference type="Proteomes" id="UP000238701">
    <property type="component" value="Unassembled WGS sequence"/>
</dbReference>
<dbReference type="EMBL" id="OMOD01000079">
    <property type="protein sequence ID" value="SPF36935.1"/>
    <property type="molecule type" value="Genomic_DNA"/>
</dbReference>
<dbReference type="AlphaFoldDB" id="A0A2U3KBA3"/>
<evidence type="ECO:0000313" key="2">
    <source>
        <dbReference type="Proteomes" id="UP000238701"/>
    </source>
</evidence>
<gene>
    <name evidence="1" type="ORF">SBA1_170056</name>
</gene>
<organism evidence="1 2">
    <name type="scientific">Candidatus Sulfotelmatobacter kueseliae</name>
    <dbReference type="NCBI Taxonomy" id="2042962"/>
    <lineage>
        <taxon>Bacteria</taxon>
        <taxon>Pseudomonadati</taxon>
        <taxon>Acidobacteriota</taxon>
        <taxon>Terriglobia</taxon>
        <taxon>Terriglobales</taxon>
        <taxon>Candidatus Korobacteraceae</taxon>
        <taxon>Candidatus Sulfotelmatobacter</taxon>
    </lineage>
</organism>
<accession>A0A2U3KBA3</accession>
<name>A0A2U3KBA3_9BACT</name>
<sequence length="42" mass="4918">MCRGISQHTLEKICKREPVRATRLAKCLKVLEEYELEQENNG</sequence>